<dbReference type="Pfam" id="PF09819">
    <property type="entry name" value="ABC_cobalt"/>
    <property type="match status" value="1"/>
</dbReference>
<feature type="transmembrane region" description="Helical" evidence="1">
    <location>
        <begin position="42"/>
        <end position="62"/>
    </location>
</feature>
<accession>A0A3G1KTS8</accession>
<keyword evidence="1" id="KW-0472">Membrane</keyword>
<feature type="transmembrane region" description="Helical" evidence="1">
    <location>
        <begin position="149"/>
        <end position="168"/>
    </location>
</feature>
<sequence>MKFNYSTKDIVTLIVVGVIMGIVSTANGFLFSALFVLPYGNIISGFIGFIWYIAGPLVMFLVRKPGMAFLGEAVMGVMSVITGHPAGIAMMGWIALEAIGTELPYLCTGYKKFGLVQMLIGAELAGLFSYWFGIYFYSTYQYGWQAVWYPYLGFVAISWLGGLIAYYIGKGLLKTGVVGSNFEDTDQTGITN</sequence>
<dbReference type="AlphaFoldDB" id="A0A3G1KTS8"/>
<keyword evidence="3" id="KW-1185">Reference proteome</keyword>
<dbReference type="InterPro" id="IPR017195">
    <property type="entry name" value="ABC_thiamin-permease_prd"/>
</dbReference>
<keyword evidence="1" id="KW-1133">Transmembrane helix</keyword>
<dbReference type="KEGG" id="fwa:DCMF_14735"/>
<evidence type="ECO:0000313" key="2">
    <source>
        <dbReference type="EMBL" id="ATW25856.1"/>
    </source>
</evidence>
<gene>
    <name evidence="2" type="ORF">DCMF_14735</name>
</gene>
<protein>
    <submittedName>
        <fullName evidence="2">Uncharacterized protein</fullName>
    </submittedName>
</protein>
<evidence type="ECO:0000313" key="3">
    <source>
        <dbReference type="Proteomes" id="UP000323521"/>
    </source>
</evidence>
<dbReference type="Proteomes" id="UP000323521">
    <property type="component" value="Chromosome"/>
</dbReference>
<dbReference type="RefSeq" id="WP_148135119.1">
    <property type="nucleotide sequence ID" value="NZ_CP017634.1"/>
</dbReference>
<organism evidence="2 3">
    <name type="scientific">Formimonas warabiya</name>
    <dbReference type="NCBI Taxonomy" id="1761012"/>
    <lineage>
        <taxon>Bacteria</taxon>
        <taxon>Bacillati</taxon>
        <taxon>Bacillota</taxon>
        <taxon>Clostridia</taxon>
        <taxon>Eubacteriales</taxon>
        <taxon>Peptococcaceae</taxon>
        <taxon>Candidatus Formimonas</taxon>
    </lineage>
</organism>
<evidence type="ECO:0000256" key="1">
    <source>
        <dbReference type="SAM" id="Phobius"/>
    </source>
</evidence>
<feature type="transmembrane region" description="Helical" evidence="1">
    <location>
        <begin position="74"/>
        <end position="95"/>
    </location>
</feature>
<feature type="transmembrane region" description="Helical" evidence="1">
    <location>
        <begin position="115"/>
        <end position="137"/>
    </location>
</feature>
<feature type="transmembrane region" description="Helical" evidence="1">
    <location>
        <begin position="12"/>
        <end position="36"/>
    </location>
</feature>
<dbReference type="EMBL" id="CP017634">
    <property type="protein sequence ID" value="ATW25856.1"/>
    <property type="molecule type" value="Genomic_DNA"/>
</dbReference>
<dbReference type="OrthoDB" id="8017424at2"/>
<keyword evidence="1" id="KW-0812">Transmembrane</keyword>
<proteinExistence type="predicted"/>
<reference evidence="2 3" key="1">
    <citation type="submission" date="2016-10" db="EMBL/GenBank/DDBJ databases">
        <title>Complete Genome Sequence of Peptococcaceae strain DCMF.</title>
        <authorList>
            <person name="Edwards R.J."/>
            <person name="Holland S.I."/>
            <person name="Deshpande N.P."/>
            <person name="Wong Y.K."/>
            <person name="Ertan H."/>
            <person name="Manefield M."/>
            <person name="Russell T.L."/>
            <person name="Lee M.J."/>
        </authorList>
    </citation>
    <scope>NUCLEOTIDE SEQUENCE [LARGE SCALE GENOMIC DNA]</scope>
    <source>
        <strain evidence="2 3">DCMF</strain>
    </source>
</reference>
<name>A0A3G1KTS8_FORW1</name>